<keyword evidence="1" id="KW-0472">Membrane</keyword>
<reference evidence="2" key="2">
    <citation type="submission" date="2020-07" db="EMBL/GenBank/DDBJ databases">
        <authorList>
            <person name="Vera ALvarez R."/>
            <person name="Arias-Moreno D.M."/>
            <person name="Jimenez-Jacinto V."/>
            <person name="Jimenez-Bremont J.F."/>
            <person name="Swaminathan K."/>
            <person name="Moose S.P."/>
            <person name="Guerrero-Gonzalez M.L."/>
            <person name="Marino-Ramirez L."/>
            <person name="Landsman D."/>
            <person name="Rodriguez-Kessler M."/>
            <person name="Delgado-Sanchez P."/>
        </authorList>
    </citation>
    <scope>NUCLEOTIDE SEQUENCE</scope>
    <source>
        <tissue evidence="2">Cladode</tissue>
    </source>
</reference>
<sequence>MRKPFLLLFPRFLRLGGRKTRQLRNHHRRRRQRRRRCTKNRLEILVGLWISWLIPIKSLILTLWLPPCTPFILNNLTVYGIWGRKRKMKGESGREIFEKKERREKMKEVGGGWVGLKGKTLVEL</sequence>
<evidence type="ECO:0000313" key="2">
    <source>
        <dbReference type="EMBL" id="MBA4621147.1"/>
    </source>
</evidence>
<dbReference type="AlphaFoldDB" id="A0A7C9CN78"/>
<evidence type="ECO:0000256" key="1">
    <source>
        <dbReference type="SAM" id="Phobius"/>
    </source>
</evidence>
<accession>A0A7C9CN78</accession>
<organism evidence="2">
    <name type="scientific">Opuntia streptacantha</name>
    <name type="common">Prickly pear cactus</name>
    <name type="synonym">Opuntia cardona</name>
    <dbReference type="NCBI Taxonomy" id="393608"/>
    <lineage>
        <taxon>Eukaryota</taxon>
        <taxon>Viridiplantae</taxon>
        <taxon>Streptophyta</taxon>
        <taxon>Embryophyta</taxon>
        <taxon>Tracheophyta</taxon>
        <taxon>Spermatophyta</taxon>
        <taxon>Magnoliopsida</taxon>
        <taxon>eudicotyledons</taxon>
        <taxon>Gunneridae</taxon>
        <taxon>Pentapetalae</taxon>
        <taxon>Caryophyllales</taxon>
        <taxon>Cactineae</taxon>
        <taxon>Cactaceae</taxon>
        <taxon>Opuntioideae</taxon>
        <taxon>Opuntia</taxon>
    </lineage>
</organism>
<reference evidence="2" key="1">
    <citation type="journal article" date="2013" name="J. Plant Res.">
        <title>Effect of fungi and light on seed germination of three Opuntia species from semiarid lands of central Mexico.</title>
        <authorList>
            <person name="Delgado-Sanchez P."/>
            <person name="Jimenez-Bremont J.F."/>
            <person name="Guerrero-Gonzalez Mde L."/>
            <person name="Flores J."/>
        </authorList>
    </citation>
    <scope>NUCLEOTIDE SEQUENCE</scope>
    <source>
        <tissue evidence="2">Cladode</tissue>
    </source>
</reference>
<dbReference type="EMBL" id="GISG01033133">
    <property type="protein sequence ID" value="MBA4621147.1"/>
    <property type="molecule type" value="Transcribed_RNA"/>
</dbReference>
<protein>
    <submittedName>
        <fullName evidence="2">Uncharacterized protein</fullName>
    </submittedName>
</protein>
<keyword evidence="1" id="KW-1133">Transmembrane helix</keyword>
<feature type="transmembrane region" description="Helical" evidence="1">
    <location>
        <begin position="42"/>
        <end position="65"/>
    </location>
</feature>
<proteinExistence type="predicted"/>
<name>A0A7C9CN78_OPUST</name>
<keyword evidence="1" id="KW-0812">Transmembrane</keyword>